<organism evidence="2 3">
    <name type="scientific">Vigna unguiculata</name>
    <name type="common">Cowpea</name>
    <dbReference type="NCBI Taxonomy" id="3917"/>
    <lineage>
        <taxon>Eukaryota</taxon>
        <taxon>Viridiplantae</taxon>
        <taxon>Streptophyta</taxon>
        <taxon>Embryophyta</taxon>
        <taxon>Tracheophyta</taxon>
        <taxon>Spermatophyta</taxon>
        <taxon>Magnoliopsida</taxon>
        <taxon>eudicotyledons</taxon>
        <taxon>Gunneridae</taxon>
        <taxon>Pentapetalae</taxon>
        <taxon>rosids</taxon>
        <taxon>fabids</taxon>
        <taxon>Fabales</taxon>
        <taxon>Fabaceae</taxon>
        <taxon>Papilionoideae</taxon>
        <taxon>50 kb inversion clade</taxon>
        <taxon>NPAAA clade</taxon>
        <taxon>indigoferoid/millettioid clade</taxon>
        <taxon>Phaseoleae</taxon>
        <taxon>Vigna</taxon>
    </lineage>
</organism>
<gene>
    <name evidence="2" type="ORF">DEO72_LG3g2087</name>
</gene>
<keyword evidence="3" id="KW-1185">Reference proteome</keyword>
<evidence type="ECO:0000313" key="3">
    <source>
        <dbReference type="Proteomes" id="UP000501690"/>
    </source>
</evidence>
<accession>A0A4D6LG30</accession>
<evidence type="ECO:0000313" key="2">
    <source>
        <dbReference type="EMBL" id="QCD87551.1"/>
    </source>
</evidence>
<dbReference type="Proteomes" id="UP000501690">
    <property type="component" value="Linkage Group LG3"/>
</dbReference>
<sequence length="89" mass="10317">MKNHCACTLLENAAPHLRRRRTSNAKRHCRISNKEDELDLPLQPTLNTLTEDKQLASSMVWWRGRSGERREKGRGAAKKKRKGVREIKP</sequence>
<reference evidence="2 3" key="1">
    <citation type="submission" date="2019-04" db="EMBL/GenBank/DDBJ databases">
        <title>An improved genome assembly and genetic linkage map for asparagus bean, Vigna unguiculata ssp. sesquipedialis.</title>
        <authorList>
            <person name="Xia Q."/>
            <person name="Zhang R."/>
            <person name="Dong Y."/>
        </authorList>
    </citation>
    <scope>NUCLEOTIDE SEQUENCE [LARGE SCALE GENOMIC DNA]</scope>
    <source>
        <tissue evidence="2">Leaf</tissue>
    </source>
</reference>
<feature type="region of interest" description="Disordered" evidence="1">
    <location>
        <begin position="65"/>
        <end position="89"/>
    </location>
</feature>
<feature type="compositionally biased region" description="Basic and acidic residues" evidence="1">
    <location>
        <begin position="65"/>
        <end position="74"/>
    </location>
</feature>
<proteinExistence type="predicted"/>
<name>A0A4D6LG30_VIGUN</name>
<evidence type="ECO:0000256" key="1">
    <source>
        <dbReference type="SAM" id="MobiDB-lite"/>
    </source>
</evidence>
<protein>
    <submittedName>
        <fullName evidence="2">Uncharacterized protein</fullName>
    </submittedName>
</protein>
<dbReference type="EMBL" id="CP039347">
    <property type="protein sequence ID" value="QCD87551.1"/>
    <property type="molecule type" value="Genomic_DNA"/>
</dbReference>
<dbReference type="AlphaFoldDB" id="A0A4D6LG30"/>